<reference evidence="1 2" key="1">
    <citation type="journal article" date="2015" name="Genome Announc.">
        <title>Draft Genome of the Euendolithic (true boring) Cyanobacterium Mastigocoleus testarum strain BC008.</title>
        <authorList>
            <person name="Guida B.S."/>
            <person name="Garcia-Pichel F."/>
        </authorList>
    </citation>
    <scope>NUCLEOTIDE SEQUENCE [LARGE SCALE GENOMIC DNA]</scope>
    <source>
        <strain evidence="1 2">BC008</strain>
    </source>
</reference>
<dbReference type="EMBL" id="LMTZ01000119">
    <property type="protein sequence ID" value="KST64570.1"/>
    <property type="molecule type" value="Genomic_DNA"/>
</dbReference>
<comment type="caution">
    <text evidence="1">The sequence shown here is derived from an EMBL/GenBank/DDBJ whole genome shotgun (WGS) entry which is preliminary data.</text>
</comment>
<proteinExistence type="predicted"/>
<keyword evidence="2" id="KW-1185">Reference proteome</keyword>
<organism evidence="1 2">
    <name type="scientific">Mastigocoleus testarum BC008</name>
    <dbReference type="NCBI Taxonomy" id="371196"/>
    <lineage>
        <taxon>Bacteria</taxon>
        <taxon>Bacillati</taxon>
        <taxon>Cyanobacteriota</taxon>
        <taxon>Cyanophyceae</taxon>
        <taxon>Nostocales</taxon>
        <taxon>Hapalosiphonaceae</taxon>
        <taxon>Mastigocoleus</taxon>
    </lineage>
</organism>
<sequence>MGRKAYQERQKFVGRRQKAGAVELLATGGSKGLRPPPNLKFGGLQLVAGWKPLPYCSLLPSALCPLPSSLVHEILSLIRASQQINTTVTLRVQILKNKFNQSLGLPFKELLPSSAIEQALEELKIKYKKRLFDPFVTLWAFLSGKAEVRRQKAEGLCRRASGDRREQGFKTPTKFILVACNW</sequence>
<accession>A0A0V7ZIW7</accession>
<evidence type="ECO:0000313" key="2">
    <source>
        <dbReference type="Proteomes" id="UP000053372"/>
    </source>
</evidence>
<dbReference type="AlphaFoldDB" id="A0A0V7ZIW7"/>
<gene>
    <name evidence="1" type="ORF">BC008_18250</name>
</gene>
<evidence type="ECO:0000313" key="1">
    <source>
        <dbReference type="EMBL" id="KST64570.1"/>
    </source>
</evidence>
<protein>
    <submittedName>
        <fullName evidence="1">Uncharacterized protein</fullName>
    </submittedName>
</protein>
<name>A0A0V7ZIW7_9CYAN</name>
<dbReference type="Proteomes" id="UP000053372">
    <property type="component" value="Unassembled WGS sequence"/>
</dbReference>